<accession>A0ABR8GJM0</accession>
<name>A0ABR8GJM0_9CYAN</name>
<evidence type="ECO:0000313" key="2">
    <source>
        <dbReference type="Proteomes" id="UP000660380"/>
    </source>
</evidence>
<organism evidence="1 2">
    <name type="scientific">Scytonema hofmannii FACHB-248</name>
    <dbReference type="NCBI Taxonomy" id="1842502"/>
    <lineage>
        <taxon>Bacteria</taxon>
        <taxon>Bacillati</taxon>
        <taxon>Cyanobacteriota</taxon>
        <taxon>Cyanophyceae</taxon>
        <taxon>Nostocales</taxon>
        <taxon>Scytonemataceae</taxon>
        <taxon>Scytonema</taxon>
    </lineage>
</organism>
<comment type="caution">
    <text evidence="1">The sequence shown here is derived from an EMBL/GenBank/DDBJ whole genome shotgun (WGS) entry which is preliminary data.</text>
</comment>
<dbReference type="RefSeq" id="WP_029632377.1">
    <property type="nucleotide sequence ID" value="NZ_JACJTA010000003.1"/>
</dbReference>
<sequence length="108" mass="12692">MNNNQPSTAQSATTPRADLLLEIEQTPEEYIPELLQFVRLFRQTMTMIQTSLNQWQNAINEINHSDTVKQQQRKTNIKKLFDSWNELDEQQEEQQTLKIIESMKGISI</sequence>
<dbReference type="EMBL" id="JACJTA010000003">
    <property type="protein sequence ID" value="MBD2603426.1"/>
    <property type="molecule type" value="Genomic_DNA"/>
</dbReference>
<reference evidence="1 2" key="1">
    <citation type="journal article" date="2020" name="ISME J.">
        <title>Comparative genomics reveals insights into cyanobacterial evolution and habitat adaptation.</title>
        <authorList>
            <person name="Chen M.Y."/>
            <person name="Teng W.K."/>
            <person name="Zhao L."/>
            <person name="Hu C.X."/>
            <person name="Zhou Y.K."/>
            <person name="Han B.P."/>
            <person name="Song L.R."/>
            <person name="Shu W.S."/>
        </authorList>
    </citation>
    <scope>NUCLEOTIDE SEQUENCE [LARGE SCALE GENOMIC DNA]</scope>
    <source>
        <strain evidence="1 2">FACHB-248</strain>
    </source>
</reference>
<proteinExistence type="predicted"/>
<dbReference type="Proteomes" id="UP000660380">
    <property type="component" value="Unassembled WGS sequence"/>
</dbReference>
<evidence type="ECO:0000313" key="1">
    <source>
        <dbReference type="EMBL" id="MBD2603426.1"/>
    </source>
</evidence>
<protein>
    <submittedName>
        <fullName evidence="1">Uncharacterized protein</fullName>
    </submittedName>
</protein>
<gene>
    <name evidence="1" type="ORF">H6G81_02485</name>
</gene>
<keyword evidence="2" id="KW-1185">Reference proteome</keyword>